<dbReference type="PANTHER" id="PTHR33908:SF3">
    <property type="entry name" value="UNDECAPRENYL PHOSPHATE-ALPHA-4-AMINO-4-DEOXY-L-ARABINOSE ARABINOSYL TRANSFERASE"/>
    <property type="match status" value="1"/>
</dbReference>
<evidence type="ECO:0000256" key="5">
    <source>
        <dbReference type="ARBA" id="ARBA00022692"/>
    </source>
</evidence>
<keyword evidence="6 8" id="KW-1133">Transmembrane helix</keyword>
<sequence length="496" mass="55441">MMSHPWYERRFIWLFFLILALQLFGMVLIPFSGTSEPRYAEIARMMAESGDWITPWFEPGVPFWGKPPLSFWVQALSIRLFGLDEWAVRFPSLLAFLAILAVIHTVARRYAGLRAAFWAVIVYASCALPYIAGIAVLTDPFLALGTTLCMAGFVLGQWYWRALGFVGLAIGLLAKGPLAGVLVVGSIATGWLICRQCQWSRISGKSWLCGIALVIALVLPWYVLAELKTPGFLNYFLLGEHVLRYLDPGWQGDLYGTAHIRPYGSIWAFWLVATFPWGILAFAALLFVAGSRGGRQLLRRALADPFTAYLLGWSVFALLLFTFASNLLWTYVLPAIPAFSILMGRALSAWQEGQLKSFSVPPRYVTATLASLVPTVTLVASLTAVLQPNLINTERELVRYVQDASGANANFWYIDSRPFSARYYSRGMAELVSIEQVSARLRHMNGDVYMAVTKRQFDQIQHRLPSSSQRANIESKKYVLVRIPGGSGKMRLGEKP</sequence>
<comment type="subcellular location">
    <subcellularLocation>
        <location evidence="1">Cell membrane</location>
        <topology evidence="1">Multi-pass membrane protein</topology>
    </subcellularLocation>
</comment>
<evidence type="ECO:0000256" key="1">
    <source>
        <dbReference type="ARBA" id="ARBA00004651"/>
    </source>
</evidence>
<dbReference type="GO" id="GO:0009103">
    <property type="term" value="P:lipopolysaccharide biosynthetic process"/>
    <property type="evidence" value="ECO:0007669"/>
    <property type="project" value="UniProtKB-ARBA"/>
</dbReference>
<dbReference type="AlphaFoldDB" id="A0A379KAQ6"/>
<keyword evidence="5 8" id="KW-0812">Transmembrane</keyword>
<evidence type="ECO:0000256" key="2">
    <source>
        <dbReference type="ARBA" id="ARBA00022475"/>
    </source>
</evidence>
<evidence type="ECO:0000313" key="11">
    <source>
        <dbReference type="Proteomes" id="UP000254084"/>
    </source>
</evidence>
<proteinExistence type="predicted"/>
<feature type="transmembrane region" description="Helical" evidence="8">
    <location>
        <begin position="113"/>
        <end position="134"/>
    </location>
</feature>
<dbReference type="Pfam" id="PF02366">
    <property type="entry name" value="PMT"/>
    <property type="match status" value="1"/>
</dbReference>
<feature type="transmembrane region" description="Helical" evidence="8">
    <location>
        <begin position="86"/>
        <end position="107"/>
    </location>
</feature>
<evidence type="ECO:0000256" key="6">
    <source>
        <dbReference type="ARBA" id="ARBA00022989"/>
    </source>
</evidence>
<keyword evidence="7 8" id="KW-0472">Membrane</keyword>
<evidence type="ECO:0000313" key="10">
    <source>
        <dbReference type="EMBL" id="SUD61817.1"/>
    </source>
</evidence>
<dbReference type="PANTHER" id="PTHR33908">
    <property type="entry name" value="MANNOSYLTRANSFERASE YKCB-RELATED"/>
    <property type="match status" value="1"/>
</dbReference>
<dbReference type="GO" id="GO:0010041">
    <property type="term" value="P:response to iron(III) ion"/>
    <property type="evidence" value="ECO:0007669"/>
    <property type="project" value="TreeGrafter"/>
</dbReference>
<feature type="domain" description="ArnT-like N-terminal" evidence="9">
    <location>
        <begin position="34"/>
        <end position="236"/>
    </location>
</feature>
<keyword evidence="4 10" id="KW-0808">Transferase</keyword>
<name>A0A379KAQ6_ECTOL</name>
<feature type="transmembrane region" description="Helical" evidence="8">
    <location>
        <begin position="364"/>
        <end position="386"/>
    </location>
</feature>
<dbReference type="RefSeq" id="WP_240787210.1">
    <property type="nucleotide sequence ID" value="NZ_UGUW01000004.1"/>
</dbReference>
<dbReference type="EC" id="2.4.2.43" evidence="10"/>
<evidence type="ECO:0000256" key="4">
    <source>
        <dbReference type="ARBA" id="ARBA00022679"/>
    </source>
</evidence>
<reference evidence="10 11" key="1">
    <citation type="submission" date="2018-06" db="EMBL/GenBank/DDBJ databases">
        <authorList>
            <consortium name="Pathogen Informatics"/>
            <person name="Doyle S."/>
        </authorList>
    </citation>
    <scope>NUCLEOTIDE SEQUENCE [LARGE SCALE GENOMIC DNA]</scope>
    <source>
        <strain evidence="10 11">NCTC10860</strain>
    </source>
</reference>
<dbReference type="EMBL" id="UGUW01000004">
    <property type="protein sequence ID" value="SUD61817.1"/>
    <property type="molecule type" value="Genomic_DNA"/>
</dbReference>
<dbReference type="Proteomes" id="UP000254084">
    <property type="component" value="Unassembled WGS sequence"/>
</dbReference>
<feature type="transmembrane region" description="Helical" evidence="8">
    <location>
        <begin position="12"/>
        <end position="31"/>
    </location>
</feature>
<dbReference type="GO" id="GO:0103015">
    <property type="term" value="F:4-amino-4-deoxy-L-arabinose transferase activity"/>
    <property type="evidence" value="ECO:0007669"/>
    <property type="project" value="UniProtKB-EC"/>
</dbReference>
<evidence type="ECO:0000256" key="7">
    <source>
        <dbReference type="ARBA" id="ARBA00023136"/>
    </source>
</evidence>
<accession>A0A379KAQ6</accession>
<feature type="transmembrane region" description="Helical" evidence="8">
    <location>
        <begin position="301"/>
        <end position="321"/>
    </location>
</feature>
<protein>
    <submittedName>
        <fullName evidence="10">Dolichyl-phosphate-mannose-protein mannosyltransferase family protein 3</fullName>
        <ecNumber evidence="10">2.4.2.43</ecNumber>
    </submittedName>
</protein>
<evidence type="ECO:0000256" key="3">
    <source>
        <dbReference type="ARBA" id="ARBA00022676"/>
    </source>
</evidence>
<keyword evidence="3 10" id="KW-0328">Glycosyltransferase</keyword>
<feature type="transmembrane region" description="Helical" evidence="8">
    <location>
        <begin position="166"/>
        <end position="194"/>
    </location>
</feature>
<keyword evidence="2" id="KW-1003">Cell membrane</keyword>
<dbReference type="InterPro" id="IPR003342">
    <property type="entry name" value="ArnT-like_N"/>
</dbReference>
<evidence type="ECO:0000259" key="9">
    <source>
        <dbReference type="Pfam" id="PF02366"/>
    </source>
</evidence>
<dbReference type="GO" id="GO:0006493">
    <property type="term" value="P:protein O-linked glycosylation"/>
    <property type="evidence" value="ECO:0007669"/>
    <property type="project" value="InterPro"/>
</dbReference>
<gene>
    <name evidence="10" type="primary">arnT_2</name>
    <name evidence="10" type="ORF">NCTC10860_04233</name>
</gene>
<feature type="transmembrane region" description="Helical" evidence="8">
    <location>
        <begin position="267"/>
        <end position="289"/>
    </location>
</feature>
<dbReference type="GO" id="GO:0005886">
    <property type="term" value="C:plasma membrane"/>
    <property type="evidence" value="ECO:0007669"/>
    <property type="project" value="UniProtKB-SubCell"/>
</dbReference>
<feature type="transmembrane region" description="Helical" evidence="8">
    <location>
        <begin position="206"/>
        <end position="224"/>
    </location>
</feature>
<dbReference type="GO" id="GO:0000030">
    <property type="term" value="F:mannosyltransferase activity"/>
    <property type="evidence" value="ECO:0007669"/>
    <property type="project" value="InterPro"/>
</dbReference>
<organism evidence="10 11">
    <name type="scientific">Ectopseudomonas oleovorans</name>
    <name type="common">Pseudomonas oleovorans</name>
    <dbReference type="NCBI Taxonomy" id="301"/>
    <lineage>
        <taxon>Bacteria</taxon>
        <taxon>Pseudomonadati</taxon>
        <taxon>Pseudomonadota</taxon>
        <taxon>Gammaproteobacteria</taxon>
        <taxon>Pseudomonadales</taxon>
        <taxon>Pseudomonadaceae</taxon>
        <taxon>Ectopseudomonas</taxon>
    </lineage>
</organism>
<evidence type="ECO:0000256" key="8">
    <source>
        <dbReference type="SAM" id="Phobius"/>
    </source>
</evidence>
<dbReference type="InterPro" id="IPR050297">
    <property type="entry name" value="LipidA_mod_glycosyltrf_83"/>
</dbReference>